<dbReference type="EMBL" id="JAFNAA010000003">
    <property type="protein sequence ID" value="MBO1107316.1"/>
    <property type="molecule type" value="Genomic_DNA"/>
</dbReference>
<proteinExistence type="predicted"/>
<evidence type="ECO:0000313" key="2">
    <source>
        <dbReference type="EMBL" id="MBO1107316.1"/>
    </source>
</evidence>
<sequence length="105" mass="11727">MWLNLGRALMLVVWGLLLTNLVHPLSPKTLSALLYLLLGLTLVMHTLQLLLARTLLGKNRPLGRAGSLRMMLFGVLELIPLRRRLEQDARPSAAPSDATLPRQQQ</sequence>
<protein>
    <submittedName>
        <fullName evidence="2">DUF1145 domain-containing protein</fullName>
    </submittedName>
</protein>
<gene>
    <name evidence="2" type="ORF">J2R62_03615</name>
</gene>
<dbReference type="InterPro" id="IPR009525">
    <property type="entry name" value="DUF1145"/>
</dbReference>
<keyword evidence="1" id="KW-0472">Membrane</keyword>
<organism evidence="2 3">
    <name type="scientific">Plesiomonas shigelloides</name>
    <name type="common">Aeromonas shigelloides</name>
    <dbReference type="NCBI Taxonomy" id="703"/>
    <lineage>
        <taxon>Bacteria</taxon>
        <taxon>Pseudomonadati</taxon>
        <taxon>Pseudomonadota</taxon>
        <taxon>Gammaproteobacteria</taxon>
        <taxon>Enterobacterales</taxon>
        <taxon>Enterobacteriaceae</taxon>
        <taxon>Plesiomonas</taxon>
    </lineage>
</organism>
<dbReference type="RefSeq" id="WP_207541641.1">
    <property type="nucleotide sequence ID" value="NZ_JAFNAA010000003.1"/>
</dbReference>
<feature type="transmembrane region" description="Helical" evidence="1">
    <location>
        <begin position="34"/>
        <end position="56"/>
    </location>
</feature>
<evidence type="ECO:0000256" key="1">
    <source>
        <dbReference type="SAM" id="Phobius"/>
    </source>
</evidence>
<dbReference type="Proteomes" id="UP000664658">
    <property type="component" value="Unassembled WGS sequence"/>
</dbReference>
<dbReference type="AlphaFoldDB" id="A0A8I1W5B4"/>
<accession>A0A8I1W5B4</accession>
<comment type="caution">
    <text evidence="2">The sequence shown here is derived from an EMBL/GenBank/DDBJ whole genome shotgun (WGS) entry which is preliminary data.</text>
</comment>
<dbReference type="PANTHER" id="PTHR38775:SF1">
    <property type="entry name" value="INNER MEMBRANE PROTEIN"/>
    <property type="match status" value="1"/>
</dbReference>
<evidence type="ECO:0000313" key="3">
    <source>
        <dbReference type="Proteomes" id="UP000664658"/>
    </source>
</evidence>
<reference evidence="2" key="1">
    <citation type="submission" date="2021-03" db="EMBL/GenBank/DDBJ databases">
        <title>Plesiomonas shigelloides zfcc0051, isolated from zebrafish feces.</title>
        <authorList>
            <person name="Vanderhoek Z."/>
            <person name="Gaulke C."/>
        </authorList>
    </citation>
    <scope>NUCLEOTIDE SEQUENCE</scope>
    <source>
        <strain evidence="2">Zfcc0051</strain>
    </source>
</reference>
<name>A0A8I1W5B4_PLESH</name>
<dbReference type="PANTHER" id="PTHR38775">
    <property type="entry name" value="INNER MEMBRANE PROTEIN-RELATED"/>
    <property type="match status" value="1"/>
</dbReference>
<dbReference type="Pfam" id="PF06611">
    <property type="entry name" value="DUF1145"/>
    <property type="match status" value="1"/>
</dbReference>
<keyword evidence="1" id="KW-1133">Transmembrane helix</keyword>
<keyword evidence="1" id="KW-0812">Transmembrane</keyword>